<protein>
    <submittedName>
        <fullName evidence="2">GUN4 domain-containing protein</fullName>
    </submittedName>
</protein>
<name>A0A6H2C307_DOLFA</name>
<dbReference type="Gene3D" id="1.10.10.1770">
    <property type="entry name" value="Gun4-like"/>
    <property type="match status" value="1"/>
</dbReference>
<dbReference type="SUPFAM" id="SSF140869">
    <property type="entry name" value="GUN4-like"/>
    <property type="match status" value="1"/>
</dbReference>
<dbReference type="PANTHER" id="PTHR34800:SF1">
    <property type="entry name" value="TETRAPYRROLE-BINDING PROTEIN, CHLOROPLASTIC"/>
    <property type="match status" value="1"/>
</dbReference>
<dbReference type="KEGG" id="dfs:HGD76_20575"/>
<dbReference type="AlphaFoldDB" id="A0A6H2C307"/>
<dbReference type="Pfam" id="PF05419">
    <property type="entry name" value="GUN4"/>
    <property type="match status" value="1"/>
</dbReference>
<feature type="domain" description="GUN4-like" evidence="1">
    <location>
        <begin position="5"/>
        <end position="118"/>
    </location>
</feature>
<reference evidence="2 3" key="1">
    <citation type="submission" date="2020-04" db="EMBL/GenBank/DDBJ databases">
        <title>Genome-Wide Identification of 5-Methylcytosine Sites in Bacterial Genomes By High-Throughput Sequencing of MspJI Restriction Fragments.</title>
        <authorList>
            <person name="Wu V."/>
        </authorList>
    </citation>
    <scope>NUCLEOTIDE SEQUENCE [LARGE SCALE GENOMIC DNA]</scope>
    <source>
        <strain evidence="2 3">CCAP 1403/13f</strain>
    </source>
</reference>
<dbReference type="EMBL" id="CP051206">
    <property type="protein sequence ID" value="QJB46215.1"/>
    <property type="molecule type" value="Genomic_DNA"/>
</dbReference>
<organism evidence="2 3">
    <name type="scientific">Dolichospermum flos-aquae CCAP 1403/13F</name>
    <dbReference type="NCBI Taxonomy" id="315271"/>
    <lineage>
        <taxon>Bacteria</taxon>
        <taxon>Bacillati</taxon>
        <taxon>Cyanobacteriota</taxon>
        <taxon>Cyanophyceae</taxon>
        <taxon>Nostocales</taxon>
        <taxon>Aphanizomenonaceae</taxon>
        <taxon>Dolichospermum</taxon>
    </lineage>
</organism>
<dbReference type="RefSeq" id="WP_168696871.1">
    <property type="nucleotide sequence ID" value="NZ_CP051206.1"/>
</dbReference>
<dbReference type="PANTHER" id="PTHR34800">
    <property type="entry name" value="TETRAPYRROLE-BINDING PROTEIN, CHLOROPLASTIC"/>
    <property type="match status" value="1"/>
</dbReference>
<dbReference type="GO" id="GO:0046906">
    <property type="term" value="F:tetrapyrrole binding"/>
    <property type="evidence" value="ECO:0007669"/>
    <property type="project" value="TreeGrafter"/>
</dbReference>
<gene>
    <name evidence="2" type="ORF">HGD76_20575</name>
</gene>
<dbReference type="GO" id="GO:0030288">
    <property type="term" value="C:outer membrane-bounded periplasmic space"/>
    <property type="evidence" value="ECO:0007669"/>
    <property type="project" value="TreeGrafter"/>
</dbReference>
<accession>A0A6H2C307</accession>
<sequence>MNLINLQRHLEEQNWPEADKETRDILLKLSGRENDLQKRLRISDIENLPLENLQEINMLWLKYSQERFGFSVQYEICRDIGLNPSNWKNAYHSNPDLVKEQYRSFEYRIGWRDNNNSWVVGHKNCEGHFPRVWVFYGEPNINREVLSLLALVQESELTKFSIDNIS</sequence>
<dbReference type="InterPro" id="IPR037215">
    <property type="entry name" value="GUN4-like_sf"/>
</dbReference>
<evidence type="ECO:0000313" key="3">
    <source>
        <dbReference type="Proteomes" id="UP000502433"/>
    </source>
</evidence>
<reference evidence="2 3" key="2">
    <citation type="submission" date="2020-04" db="EMBL/GenBank/DDBJ databases">
        <authorList>
            <person name="Fomenkov A."/>
            <person name="Anton B.P."/>
            <person name="Roberts R.J."/>
        </authorList>
    </citation>
    <scope>NUCLEOTIDE SEQUENCE [LARGE SCALE GENOMIC DNA]</scope>
    <source>
        <strain evidence="2 3">CCAP 1403/13f</strain>
    </source>
</reference>
<dbReference type="Proteomes" id="UP000502433">
    <property type="component" value="Chromosome"/>
</dbReference>
<proteinExistence type="predicted"/>
<dbReference type="InterPro" id="IPR008629">
    <property type="entry name" value="GUN4-like"/>
</dbReference>
<dbReference type="Gene3D" id="1.25.40.620">
    <property type="match status" value="1"/>
</dbReference>
<evidence type="ECO:0000259" key="1">
    <source>
        <dbReference type="Pfam" id="PF05419"/>
    </source>
</evidence>
<dbReference type="CDD" id="cd16383">
    <property type="entry name" value="GUN4"/>
    <property type="match status" value="1"/>
</dbReference>
<evidence type="ECO:0000313" key="2">
    <source>
        <dbReference type="EMBL" id="QJB46215.1"/>
    </source>
</evidence>